<reference evidence="1" key="2">
    <citation type="submission" date="2021-09" db="EMBL/GenBank/DDBJ databases">
        <authorList>
            <person name="Gilroy R."/>
        </authorList>
    </citation>
    <scope>NUCLEOTIDE SEQUENCE</scope>
    <source>
        <strain evidence="1">ChiGjej5B5-7349</strain>
    </source>
</reference>
<sequence>MYVITGECAVEDHGRLRATAVPASLLRAADVDRPGLLGHVAKMCVLVDSYRDSLPQGSAFSHLSAGLMWGLPITRALQNRAEAIRPGHAITYRQLLVRNRELPDSDVANRDAKCLTTAARTVIDVAHDYPLDMSVPMIDTALSTNIVTAEELVARLAGSTPRRGIRRARRALSIADPAHESPAESICAVRFHEHGIDGFVPQILFGSPDDAFRARVDFLHREAKVIVEVNGEVKYKDGDAGSLLARKERDRDYRLRNMGYRVYQLSWADLFGPRMFQEIRHTIRTTTPTS</sequence>
<dbReference type="AlphaFoldDB" id="A0A921MBZ5"/>
<accession>A0A921MBZ5</accession>
<name>A0A921MBZ5_9MICO</name>
<keyword evidence="1" id="KW-0378">Hydrolase</keyword>
<gene>
    <name evidence="1" type="ORF">K8V08_02190</name>
</gene>
<keyword evidence="1" id="KW-0540">Nuclease</keyword>
<organism evidence="1 2">
    <name type="scientific">Brevibacterium senegalense</name>
    <dbReference type="NCBI Taxonomy" id="1033736"/>
    <lineage>
        <taxon>Bacteria</taxon>
        <taxon>Bacillati</taxon>
        <taxon>Actinomycetota</taxon>
        <taxon>Actinomycetes</taxon>
        <taxon>Micrococcales</taxon>
        <taxon>Brevibacteriaceae</taxon>
        <taxon>Brevibacterium</taxon>
    </lineage>
</organism>
<proteinExistence type="predicted"/>
<dbReference type="Proteomes" id="UP000784435">
    <property type="component" value="Unassembled WGS sequence"/>
</dbReference>
<protein>
    <submittedName>
        <fullName evidence="1">Endonuclease domain-containing protein</fullName>
    </submittedName>
</protein>
<comment type="caution">
    <text evidence="1">The sequence shown here is derived from an EMBL/GenBank/DDBJ whole genome shotgun (WGS) entry which is preliminary data.</text>
</comment>
<evidence type="ECO:0000313" key="2">
    <source>
        <dbReference type="Proteomes" id="UP000784435"/>
    </source>
</evidence>
<evidence type="ECO:0000313" key="1">
    <source>
        <dbReference type="EMBL" id="HJG79203.1"/>
    </source>
</evidence>
<keyword evidence="1" id="KW-0255">Endonuclease</keyword>
<reference evidence="1" key="1">
    <citation type="journal article" date="2021" name="PeerJ">
        <title>Extensive microbial diversity within the chicken gut microbiome revealed by metagenomics and culture.</title>
        <authorList>
            <person name="Gilroy R."/>
            <person name="Ravi A."/>
            <person name="Getino M."/>
            <person name="Pursley I."/>
            <person name="Horton D.L."/>
            <person name="Alikhan N.F."/>
            <person name="Baker D."/>
            <person name="Gharbi K."/>
            <person name="Hall N."/>
            <person name="Watson M."/>
            <person name="Adriaenssens E.M."/>
            <person name="Foster-Nyarko E."/>
            <person name="Jarju S."/>
            <person name="Secka A."/>
            <person name="Antonio M."/>
            <person name="Oren A."/>
            <person name="Chaudhuri R.R."/>
            <person name="La Ragione R."/>
            <person name="Hildebrand F."/>
            <person name="Pallen M.J."/>
        </authorList>
    </citation>
    <scope>NUCLEOTIDE SEQUENCE</scope>
    <source>
        <strain evidence="1">ChiGjej5B5-7349</strain>
    </source>
</reference>
<dbReference type="GO" id="GO:0004519">
    <property type="term" value="F:endonuclease activity"/>
    <property type="evidence" value="ECO:0007669"/>
    <property type="project" value="UniProtKB-KW"/>
</dbReference>
<dbReference type="EMBL" id="DYUK01000047">
    <property type="protein sequence ID" value="HJG79203.1"/>
    <property type="molecule type" value="Genomic_DNA"/>
</dbReference>